<feature type="region of interest" description="Disordered" evidence="7">
    <location>
        <begin position="59"/>
        <end position="84"/>
    </location>
</feature>
<evidence type="ECO:0000256" key="1">
    <source>
        <dbReference type="ARBA" id="ARBA00005797"/>
    </source>
</evidence>
<evidence type="ECO:0000313" key="10">
    <source>
        <dbReference type="EMBL" id="GLC55982.1"/>
    </source>
</evidence>
<dbReference type="PROSITE" id="PS50089">
    <property type="entry name" value="ZF_RING_2"/>
    <property type="match status" value="1"/>
</dbReference>
<feature type="compositionally biased region" description="Polar residues" evidence="7">
    <location>
        <begin position="879"/>
        <end position="892"/>
    </location>
</feature>
<keyword evidence="8" id="KW-1133">Transmembrane helix</keyword>
<gene>
    <name evidence="10" type="primary">PLESTMB000153</name>
    <name evidence="10" type="ORF">PLESTB_001051600</name>
</gene>
<feature type="region of interest" description="Disordered" evidence="7">
    <location>
        <begin position="332"/>
        <end position="471"/>
    </location>
</feature>
<evidence type="ECO:0000256" key="7">
    <source>
        <dbReference type="SAM" id="MobiDB-lite"/>
    </source>
</evidence>
<feature type="compositionally biased region" description="Low complexity" evidence="7">
    <location>
        <begin position="1881"/>
        <end position="1891"/>
    </location>
</feature>
<evidence type="ECO:0000256" key="2">
    <source>
        <dbReference type="ARBA" id="ARBA00017908"/>
    </source>
</evidence>
<dbReference type="SUPFAM" id="SSF49879">
    <property type="entry name" value="SMAD/FHA domain"/>
    <property type="match status" value="1"/>
</dbReference>
<dbReference type="InterPro" id="IPR000253">
    <property type="entry name" value="FHA_dom"/>
</dbReference>
<proteinExistence type="inferred from homology"/>
<dbReference type="EMBL" id="BRXU01000014">
    <property type="protein sequence ID" value="GLC55982.1"/>
    <property type="molecule type" value="Genomic_DNA"/>
</dbReference>
<feature type="compositionally biased region" description="Basic and acidic residues" evidence="7">
    <location>
        <begin position="1623"/>
        <end position="1632"/>
    </location>
</feature>
<feature type="compositionally biased region" description="Low complexity" evidence="7">
    <location>
        <begin position="372"/>
        <end position="385"/>
    </location>
</feature>
<feature type="transmembrane region" description="Helical" evidence="8">
    <location>
        <begin position="1960"/>
        <end position="1983"/>
    </location>
</feature>
<name>A0A9W6BPN6_9CHLO</name>
<keyword evidence="8" id="KW-0472">Membrane</keyword>
<feature type="compositionally biased region" description="Polar residues" evidence="7">
    <location>
        <begin position="720"/>
        <end position="733"/>
    </location>
</feature>
<feature type="compositionally biased region" description="Gly residues" evidence="7">
    <location>
        <begin position="1290"/>
        <end position="1299"/>
    </location>
</feature>
<feature type="region of interest" description="Disordered" evidence="7">
    <location>
        <begin position="1608"/>
        <end position="1665"/>
    </location>
</feature>
<accession>A0A9W6BPN6</accession>
<dbReference type="Gene3D" id="3.30.40.10">
    <property type="entry name" value="Zinc/RING finger domain, C3HC4 (zinc finger)"/>
    <property type="match status" value="1"/>
</dbReference>
<feature type="region of interest" description="Disordered" evidence="7">
    <location>
        <begin position="749"/>
        <end position="774"/>
    </location>
</feature>
<feature type="compositionally biased region" description="Polar residues" evidence="7">
    <location>
        <begin position="334"/>
        <end position="344"/>
    </location>
</feature>
<feature type="region of interest" description="Disordered" evidence="7">
    <location>
        <begin position="675"/>
        <end position="733"/>
    </location>
</feature>
<evidence type="ECO:0000256" key="6">
    <source>
        <dbReference type="PROSITE-ProRule" id="PRU00175"/>
    </source>
</evidence>
<feature type="region of interest" description="Disordered" evidence="7">
    <location>
        <begin position="1929"/>
        <end position="1951"/>
    </location>
</feature>
<evidence type="ECO:0000256" key="3">
    <source>
        <dbReference type="ARBA" id="ARBA00022723"/>
    </source>
</evidence>
<feature type="compositionally biased region" description="Low complexity" evidence="7">
    <location>
        <begin position="399"/>
        <end position="426"/>
    </location>
</feature>
<dbReference type="SUPFAM" id="SSF57850">
    <property type="entry name" value="RING/U-box"/>
    <property type="match status" value="1"/>
</dbReference>
<dbReference type="Proteomes" id="UP001165080">
    <property type="component" value="Unassembled WGS sequence"/>
</dbReference>
<dbReference type="PROSITE" id="PS00518">
    <property type="entry name" value="ZF_RING_1"/>
    <property type="match status" value="1"/>
</dbReference>
<feature type="compositionally biased region" description="Acidic residues" evidence="7">
    <location>
        <begin position="1932"/>
        <end position="1941"/>
    </location>
</feature>
<feature type="region of interest" description="Disordered" evidence="7">
    <location>
        <begin position="1200"/>
        <end position="1219"/>
    </location>
</feature>
<dbReference type="InterPro" id="IPR008984">
    <property type="entry name" value="SMAD_FHA_dom_sf"/>
</dbReference>
<feature type="region of interest" description="Disordered" evidence="7">
    <location>
        <begin position="1166"/>
        <end position="1188"/>
    </location>
</feature>
<feature type="region of interest" description="Disordered" evidence="7">
    <location>
        <begin position="834"/>
        <end position="920"/>
    </location>
</feature>
<dbReference type="InterPro" id="IPR001841">
    <property type="entry name" value="Znf_RING"/>
</dbReference>
<evidence type="ECO:0000256" key="5">
    <source>
        <dbReference type="ARBA" id="ARBA00022833"/>
    </source>
</evidence>
<dbReference type="GO" id="GO:0008270">
    <property type="term" value="F:zinc ion binding"/>
    <property type="evidence" value="ECO:0007669"/>
    <property type="project" value="UniProtKB-KW"/>
</dbReference>
<feature type="compositionally biased region" description="Pro residues" evidence="7">
    <location>
        <begin position="144"/>
        <end position="153"/>
    </location>
</feature>
<feature type="compositionally biased region" description="Basic and acidic residues" evidence="7">
    <location>
        <begin position="1501"/>
        <end position="1513"/>
    </location>
</feature>
<feature type="compositionally biased region" description="Low complexity" evidence="7">
    <location>
        <begin position="132"/>
        <end position="143"/>
    </location>
</feature>
<keyword evidence="8" id="KW-0812">Transmembrane</keyword>
<feature type="region of interest" description="Disordered" evidence="7">
    <location>
        <begin position="1854"/>
        <end position="1891"/>
    </location>
</feature>
<feature type="region of interest" description="Disordered" evidence="7">
    <location>
        <begin position="1453"/>
        <end position="1532"/>
    </location>
</feature>
<feature type="compositionally biased region" description="Gly residues" evidence="7">
    <location>
        <begin position="1639"/>
        <end position="1662"/>
    </location>
</feature>
<feature type="compositionally biased region" description="Low complexity" evidence="7">
    <location>
        <begin position="905"/>
        <end position="920"/>
    </location>
</feature>
<feature type="compositionally biased region" description="Low complexity" evidence="7">
    <location>
        <begin position="1268"/>
        <end position="1282"/>
    </location>
</feature>
<organism evidence="10 11">
    <name type="scientific">Pleodorina starrii</name>
    <dbReference type="NCBI Taxonomy" id="330485"/>
    <lineage>
        <taxon>Eukaryota</taxon>
        <taxon>Viridiplantae</taxon>
        <taxon>Chlorophyta</taxon>
        <taxon>core chlorophytes</taxon>
        <taxon>Chlorophyceae</taxon>
        <taxon>CS clade</taxon>
        <taxon>Chlamydomonadales</taxon>
        <taxon>Volvocaceae</taxon>
        <taxon>Pleodorina</taxon>
    </lineage>
</organism>
<dbReference type="Pfam" id="PF13923">
    <property type="entry name" value="zf-C3HC4_2"/>
    <property type="match status" value="1"/>
</dbReference>
<sequence>MPRKQDHSRNGTFLNGVPLQPGRPIVLSHGDRISLVLSVNPLSELSYLYEEAAPLSYGQRHARSPRGSAASQPNDTSDDDGESYDEYQRTLLPYNAFLPETEPMPSPPPSATAAAIYGAAAGTTRAFAASAVQDGTAAASSSSSPPPAPPPMVEPRSPDRRRLSRGGSSAAGGDGGAGNCSAGVRRRHRPTPPTEPLRVSGGGGGRRVSGTGYVSPSEHGEYDSDGAVVSPTASPSVRRAMSRAGSTTHLSDSAAAGGYVSVAANASAAARNSNSRRSDLHASIAALLGMHPAPEVAEAAGLAEMPVAAPWGLSVPAPSPVTAAAYRAVPLEDSPSSPARTASSKPRLASSGDWCPGGGCSSGLPPRPPRSPSSSSSSTTPRRAQPGGGGAAAPPPSSPRLAPSRAAISGSSPSSSGSGSTGTANSRPRRLSRLGNVSTPDSRPPDLAAVKADGSGAGGASTAPPLMPQRRAAAAAAAAGAAASIGAAHGGDDDVNAAAAKLAATLAEPRCGRNTGCRTAGTGIGDDSSGAASDGEEAEQAEFSFSTALRPLVLPPPTPPPSTCGDVAAGAAASPRGSDCGNRGSAAGSPPGYGCSYNAPRLRSSDCGTRPFSSGGGAAAVELEQGLLQSPRRAAPGSAGGGGWRGGALTAAAAATGSGSASYWPAAPPLGRAFSGSGASLSPDCSPESRAETPSLPHAELVRRNRHPNRRHTRYGESMDTPSTYSPARSGSGQRLRYAGDWMADAAAAEAPRSGDGDGDWTHGSRSPTAEAAAYDSRRNACRLFHGFSPSPPARGGGGAAASTAARADAEHTYPCLPYTPATLLMHLDSRLGGGGAADGMTDRPVGQRSYDSGFGDESACDSHGARCGGGRDADGNPRSAQGSTSRTTTGDWPSGYRRWESYDSGRGQAPSSGGASRAGSWEGALLPYQDASASAAGGALAQTGQRYSASAASDGSMYDGDGVYYNLYNNNIGREWRRSQCIDRLAAAEAAVQGAVQMSETAQLACQRVDLHRGALGSHGQGGRSPCHRGPAEGIAVAVETEAEGCDVPCPTLSVRPRPDPDTAAAANVAAEDVPGTSRYPAGAGPEELLCALCGDYLRRAIAVQPCGHTFCGGCLSQYLSAAMAAGCRLGCPEGCVPFSQLSINHPARRLEGLMLGGMDTDGGLEAHGGDVAAAAPAPPPPAPAAAAATTAVTRAAAAGRVASDPGPMVTAAAPRSATATPLRLGGAAAGSEGAPASAAPPGTSPLAPSQRRTPHSRPLHPPPPSQQQQQQGDSPYQQSHSFRPDSAGDGGSGGGGRSSPEGTNGVSRGDDVGGGEEGVHMRCRDGSGGGGGGEDAGVDFMCRTAAGEALDLCPLPDEVLPMSAARLDVRQAEHLLLRLRELMDLRSEPPAAEAAERCLALLCPLTRLASGHPETREALSAMGALHGCLLVLEQQLRGQLQRERTELVRRLQLQQQHHHHHHHHHHQQQQHHHHHHNQQQHQQQHQQQYHHHHQQQDQQDQHEGQGGREQDVPCLPDAVSEQGGPPSGLRLGAAAEADAAAAATAAAAAARRSLTAQRAACGLMAALLTPVGSEDGCQQANQWSLARLGGVEVLLRLLRRAACEAAAPPPPPEAAAGLRADGAHGSEADVHLQPGAREGGGGGGGGGAEAGDGGGGGGVGDWSERGREEAVQLAVAALTALRLLVTGNTMTQAHVACEGTAAVLGVLRDMASCAAVQVAGMQLAAEMARGEDATHAAIRQRLLEEGVMRLAALAFGCGAGARAADPCSSYPRPCWRRGRGECPGGGRCGSGAGGGGGVGRGPLLAACVAALDALLTPPMPPAFRKAVASELRSLRALPRLRSCVRELELEAATEAEVEVEGPSGDRHGSGGRRAQRHSAPTAAAAGGNTAVEDPLLKEVRHLERHVAALLAATSWWHFVGGGGGCRTGAGDDDDGEEEGAPAGRGDGAGGLQQLPWRVLAATAGAGFTLGAVVTAAVVSALL</sequence>
<evidence type="ECO:0000256" key="8">
    <source>
        <dbReference type="SAM" id="Phobius"/>
    </source>
</evidence>
<evidence type="ECO:0000256" key="4">
    <source>
        <dbReference type="ARBA" id="ARBA00022771"/>
    </source>
</evidence>
<evidence type="ECO:0000313" key="11">
    <source>
        <dbReference type="Proteomes" id="UP001165080"/>
    </source>
</evidence>
<dbReference type="Pfam" id="PF00498">
    <property type="entry name" value="FHA"/>
    <property type="match status" value="1"/>
</dbReference>
<feature type="domain" description="RING-type" evidence="9">
    <location>
        <begin position="1092"/>
        <end position="1134"/>
    </location>
</feature>
<keyword evidence="11" id="KW-1185">Reference proteome</keyword>
<feature type="compositionally biased region" description="Basic residues" evidence="7">
    <location>
        <begin position="704"/>
        <end position="713"/>
    </location>
</feature>
<protein>
    <recommendedName>
        <fullName evidence="2">E3 ubiquitin-protein ligase CHFR</fullName>
    </recommendedName>
</protein>
<reference evidence="10 11" key="1">
    <citation type="journal article" date="2023" name="Commun. Biol.">
        <title>Reorganization of the ancestral sex-determining regions during the evolution of trioecy in Pleodorina starrii.</title>
        <authorList>
            <person name="Takahashi K."/>
            <person name="Suzuki S."/>
            <person name="Kawai-Toyooka H."/>
            <person name="Yamamoto K."/>
            <person name="Hamaji T."/>
            <person name="Ootsuki R."/>
            <person name="Yamaguchi H."/>
            <person name="Kawachi M."/>
            <person name="Higashiyama T."/>
            <person name="Nozaki H."/>
        </authorList>
    </citation>
    <scope>NUCLEOTIDE SEQUENCE [LARGE SCALE GENOMIC DNA]</scope>
    <source>
        <strain evidence="10 11">NIES-4479</strain>
    </source>
</reference>
<keyword evidence="3" id="KW-0479">Metal-binding</keyword>
<feature type="region of interest" description="Disordered" evidence="7">
    <location>
        <begin position="566"/>
        <end position="592"/>
    </location>
</feature>
<comment type="caution">
    <text evidence="10">The sequence shown here is derived from an EMBL/GenBank/DDBJ whole genome shotgun (WGS) entry which is preliminary data.</text>
</comment>
<feature type="compositionally biased region" description="Low complexity" evidence="7">
    <location>
        <begin position="1227"/>
        <end position="1251"/>
    </location>
</feature>
<dbReference type="Gene3D" id="2.60.200.20">
    <property type="match status" value="1"/>
</dbReference>
<feature type="compositionally biased region" description="Gly residues" evidence="7">
    <location>
        <begin position="169"/>
        <end position="178"/>
    </location>
</feature>
<feature type="region of interest" description="Disordered" evidence="7">
    <location>
        <begin position="1"/>
        <end position="21"/>
    </location>
</feature>
<feature type="region of interest" description="Disordered" evidence="7">
    <location>
        <begin position="132"/>
        <end position="235"/>
    </location>
</feature>
<feature type="region of interest" description="Disordered" evidence="7">
    <location>
        <begin position="1227"/>
        <end position="1334"/>
    </location>
</feature>
<feature type="compositionally biased region" description="Basic and acidic residues" evidence="7">
    <location>
        <begin position="753"/>
        <end position="763"/>
    </location>
</feature>
<dbReference type="InterPro" id="IPR017907">
    <property type="entry name" value="Znf_RING_CS"/>
</dbReference>
<keyword evidence="5" id="KW-0862">Zinc</keyword>
<comment type="similarity">
    <text evidence="1">Belongs to the CHFR family.</text>
</comment>
<feature type="compositionally biased region" description="Basic residues" evidence="7">
    <location>
        <begin position="1458"/>
        <end position="1480"/>
    </location>
</feature>
<keyword evidence="4 6" id="KW-0863">Zinc-finger</keyword>
<dbReference type="InterPro" id="IPR013083">
    <property type="entry name" value="Znf_RING/FYVE/PHD"/>
</dbReference>
<evidence type="ECO:0000259" key="9">
    <source>
        <dbReference type="PROSITE" id="PS50089"/>
    </source>
</evidence>